<reference evidence="3" key="1">
    <citation type="submission" date="2016-10" db="EMBL/GenBank/DDBJ databases">
        <authorList>
            <person name="Varghese N."/>
            <person name="Submissions S."/>
        </authorList>
    </citation>
    <scope>NUCLEOTIDE SEQUENCE [LARGE SCALE GENOMIC DNA]</scope>
    <source>
        <strain evidence="3">DSM 44675</strain>
    </source>
</reference>
<accession>A0A1H7U4A8</accession>
<evidence type="ECO:0000313" key="2">
    <source>
        <dbReference type="EMBL" id="SEL91077.1"/>
    </source>
</evidence>
<dbReference type="AlphaFoldDB" id="A0A1H7U4A8"/>
<dbReference type="Proteomes" id="UP000198677">
    <property type="component" value="Unassembled WGS sequence"/>
</dbReference>
<dbReference type="InterPro" id="IPR000157">
    <property type="entry name" value="TIR_dom"/>
</dbReference>
<dbReference type="Pfam" id="PF13676">
    <property type="entry name" value="TIR_2"/>
    <property type="match status" value="1"/>
</dbReference>
<protein>
    <submittedName>
        <fullName evidence="2">TIR domain-containing protein</fullName>
    </submittedName>
</protein>
<evidence type="ECO:0000259" key="1">
    <source>
        <dbReference type="PROSITE" id="PS50104"/>
    </source>
</evidence>
<gene>
    <name evidence="2" type="ORF">SAMN05444583_11730</name>
</gene>
<proteinExistence type="predicted"/>
<dbReference type="PROSITE" id="PS50104">
    <property type="entry name" value="TIR"/>
    <property type="match status" value="1"/>
</dbReference>
<dbReference type="OrthoDB" id="4512556at2"/>
<dbReference type="SUPFAM" id="SSF52200">
    <property type="entry name" value="Toll/Interleukin receptor TIR domain"/>
    <property type="match status" value="1"/>
</dbReference>
<feature type="domain" description="TIR" evidence="1">
    <location>
        <begin position="307"/>
        <end position="453"/>
    </location>
</feature>
<sequence length="460" mass="51883">MSVNDEDFWDDLLSHIREQRLVPVVGPELNVVGDNQQTLTALIGERLVEKHGLTVPPGVTTMGEAVAEFLRKRGQIEGDRLYRDINKIIATLDPQPGDALRDLAAIDDFRLLVATTPDRLLAKAVNEVRFNGRPMAREIAFSPTQSTSEHSYNAEAPAAAETVVLNLFGRAAATPQYAIHEEDRLEWMHALLSDTASLPDWLNHQLKDCALLFIGCEIPDWVGRFLLRMSTNGRLSVEQKQFFFAGCSSMYEPSLSDFFETYCRSTQVQQLSVSPTEFVAELKTRWEQESGPRPWTPEPAPRRSPADTPTIFISYMREDAHAARQVCDAIQDLGGDVWLDDRRLLPGDDWHTEILSAIRRNVRLFIPIISANTERVEEGYVFTEWYEALQRSRRIPGRSFIVPVVIDDDYTGSASAYPRMRDRFGHLHIGHAPAGEPDMDLLTALKVAIRDMRRPANDAA</sequence>
<dbReference type="RefSeq" id="WP_083576726.1">
    <property type="nucleotide sequence ID" value="NZ_FOAW01000017.1"/>
</dbReference>
<evidence type="ECO:0000313" key="3">
    <source>
        <dbReference type="Proteomes" id="UP000198677"/>
    </source>
</evidence>
<dbReference type="Gene3D" id="3.40.50.10140">
    <property type="entry name" value="Toll/interleukin-1 receptor homology (TIR) domain"/>
    <property type="match status" value="1"/>
</dbReference>
<keyword evidence="3" id="KW-1185">Reference proteome</keyword>
<dbReference type="EMBL" id="FOAW01000017">
    <property type="protein sequence ID" value="SEL91077.1"/>
    <property type="molecule type" value="Genomic_DNA"/>
</dbReference>
<organism evidence="2 3">
    <name type="scientific">Rhodococcus maanshanensis</name>
    <dbReference type="NCBI Taxonomy" id="183556"/>
    <lineage>
        <taxon>Bacteria</taxon>
        <taxon>Bacillati</taxon>
        <taxon>Actinomycetota</taxon>
        <taxon>Actinomycetes</taxon>
        <taxon>Mycobacteriales</taxon>
        <taxon>Nocardiaceae</taxon>
        <taxon>Rhodococcus</taxon>
    </lineage>
</organism>
<name>A0A1H7U4A8_9NOCA</name>
<dbReference type="InterPro" id="IPR035897">
    <property type="entry name" value="Toll_tir_struct_dom_sf"/>
</dbReference>
<dbReference type="GO" id="GO:0007165">
    <property type="term" value="P:signal transduction"/>
    <property type="evidence" value="ECO:0007669"/>
    <property type="project" value="InterPro"/>
</dbReference>